<evidence type="ECO:0000259" key="2">
    <source>
        <dbReference type="PROSITE" id="PS51898"/>
    </source>
</evidence>
<dbReference type="InterPro" id="IPR013762">
    <property type="entry name" value="Integrase-like_cat_sf"/>
</dbReference>
<organism evidence="3">
    <name type="scientific">marine metagenome</name>
    <dbReference type="NCBI Taxonomy" id="408172"/>
    <lineage>
        <taxon>unclassified sequences</taxon>
        <taxon>metagenomes</taxon>
        <taxon>ecological metagenomes</taxon>
    </lineage>
</organism>
<dbReference type="InterPro" id="IPR011010">
    <property type="entry name" value="DNA_brk_join_enz"/>
</dbReference>
<evidence type="ECO:0000313" key="3">
    <source>
        <dbReference type="EMBL" id="SVC76052.1"/>
    </source>
</evidence>
<accession>A0A382PVG1</accession>
<protein>
    <recommendedName>
        <fullName evidence="2">Tyr recombinase domain-containing protein</fullName>
    </recommendedName>
</protein>
<dbReference type="PROSITE" id="PS51898">
    <property type="entry name" value="TYR_RECOMBINASE"/>
    <property type="match status" value="1"/>
</dbReference>
<dbReference type="InterPro" id="IPR002104">
    <property type="entry name" value="Integrase_catalytic"/>
</dbReference>
<dbReference type="Pfam" id="PF00589">
    <property type="entry name" value="Phage_integrase"/>
    <property type="match status" value="1"/>
</dbReference>
<sequence>MGKKPLLKRQVQTLRNNVRGKPLQELLLNLGVDLFLRSSDLLSLKVKDVISESGKVKTEVKVKQKKTGRTTLSIPLSKNSINSIKKHLMDREQDDYIFKGNKSHYTLSPITHRQYSRIVKGWMSSLGVEDVSEYSTHSLRKTKPSEIYKQTQNVEICRRLLSHSNCTSTSQYLGIEDSDALKVARNINI</sequence>
<reference evidence="3" key="1">
    <citation type="submission" date="2018-05" db="EMBL/GenBank/DDBJ databases">
        <authorList>
            <person name="Lanie J.A."/>
            <person name="Ng W.-L."/>
            <person name="Kazmierczak K.M."/>
            <person name="Andrzejewski T.M."/>
            <person name="Davidsen T.M."/>
            <person name="Wayne K.J."/>
            <person name="Tettelin H."/>
            <person name="Glass J.I."/>
            <person name="Rusch D."/>
            <person name="Podicherti R."/>
            <person name="Tsui H.-C.T."/>
            <person name="Winkler M.E."/>
        </authorList>
    </citation>
    <scope>NUCLEOTIDE SEQUENCE</scope>
</reference>
<dbReference type="SUPFAM" id="SSF56349">
    <property type="entry name" value="DNA breaking-rejoining enzymes"/>
    <property type="match status" value="1"/>
</dbReference>
<dbReference type="GO" id="GO:0006310">
    <property type="term" value="P:DNA recombination"/>
    <property type="evidence" value="ECO:0007669"/>
    <property type="project" value="UniProtKB-KW"/>
</dbReference>
<dbReference type="EMBL" id="UINC01109312">
    <property type="protein sequence ID" value="SVC76052.1"/>
    <property type="molecule type" value="Genomic_DNA"/>
</dbReference>
<keyword evidence="1" id="KW-0233">DNA recombination</keyword>
<evidence type="ECO:0000256" key="1">
    <source>
        <dbReference type="ARBA" id="ARBA00023172"/>
    </source>
</evidence>
<dbReference type="Gene3D" id="1.10.443.10">
    <property type="entry name" value="Intergrase catalytic core"/>
    <property type="match status" value="1"/>
</dbReference>
<dbReference type="AlphaFoldDB" id="A0A382PVG1"/>
<feature type="domain" description="Tyr recombinase" evidence="2">
    <location>
        <begin position="1"/>
        <end position="186"/>
    </location>
</feature>
<name>A0A382PVG1_9ZZZZ</name>
<dbReference type="GO" id="GO:0003677">
    <property type="term" value="F:DNA binding"/>
    <property type="evidence" value="ECO:0007669"/>
    <property type="project" value="InterPro"/>
</dbReference>
<gene>
    <name evidence="3" type="ORF">METZ01_LOCUS328906</name>
</gene>
<dbReference type="GO" id="GO:0015074">
    <property type="term" value="P:DNA integration"/>
    <property type="evidence" value="ECO:0007669"/>
    <property type="project" value="InterPro"/>
</dbReference>
<proteinExistence type="predicted"/>